<dbReference type="RefSeq" id="WP_104831756.1">
    <property type="nucleotide sequence ID" value="NZ_PJCH01000015.1"/>
</dbReference>
<reference evidence="1 2" key="1">
    <citation type="submission" date="2017-12" db="EMBL/GenBank/DDBJ databases">
        <authorList>
            <person name="Hurst M.R.H."/>
        </authorList>
    </citation>
    <scope>NUCLEOTIDE SEQUENCE [LARGE SCALE GENOMIC DNA]</scope>
    <source>
        <strain evidence="1 2">SY-3-19</strain>
    </source>
</reference>
<accession>A0A2S7K219</accession>
<dbReference type="Pfam" id="PF12893">
    <property type="entry name" value="Lumazine_bd_2"/>
    <property type="match status" value="1"/>
</dbReference>
<evidence type="ECO:0000313" key="1">
    <source>
        <dbReference type="EMBL" id="PQA86543.1"/>
    </source>
</evidence>
<protein>
    <recommendedName>
        <fullName evidence="3">Nuclear transport factor 2 family protein</fullName>
    </recommendedName>
</protein>
<evidence type="ECO:0000313" key="2">
    <source>
        <dbReference type="Proteomes" id="UP000239504"/>
    </source>
</evidence>
<dbReference type="AlphaFoldDB" id="A0A2S7K219"/>
<dbReference type="EMBL" id="PJCH01000015">
    <property type="protein sequence ID" value="PQA86543.1"/>
    <property type="molecule type" value="Genomic_DNA"/>
</dbReference>
<dbReference type="Proteomes" id="UP000239504">
    <property type="component" value="Unassembled WGS sequence"/>
</dbReference>
<comment type="caution">
    <text evidence="1">The sequence shown here is derived from an EMBL/GenBank/DDBJ whole genome shotgun (WGS) entry which is preliminary data.</text>
</comment>
<gene>
    <name evidence="1" type="ORF">CW354_19675</name>
</gene>
<dbReference type="Gene3D" id="3.10.450.50">
    <property type="match status" value="1"/>
</dbReference>
<proteinExistence type="predicted"/>
<sequence length="119" mass="12730">MADQDLIKAECEKYIRAFLSADSRLMDGVFHERAFIYGAIAGEDWSGDPKALAQFCDSAPPSAQQDVPPGAITVLALAGNSAAVRVDVQTDAGLSFAEFFVMQKIDGAWRVVGKAFSSL</sequence>
<dbReference type="InterPro" id="IPR032710">
    <property type="entry name" value="NTF2-like_dom_sf"/>
</dbReference>
<keyword evidence="2" id="KW-1185">Reference proteome</keyword>
<name>A0A2S7K219_9PROT</name>
<dbReference type="InterPro" id="IPR039437">
    <property type="entry name" value="FrzH/put_lumazine-bd"/>
</dbReference>
<dbReference type="OrthoDB" id="7451095at2"/>
<dbReference type="SUPFAM" id="SSF54427">
    <property type="entry name" value="NTF2-like"/>
    <property type="match status" value="1"/>
</dbReference>
<evidence type="ECO:0008006" key="3">
    <source>
        <dbReference type="Google" id="ProtNLM"/>
    </source>
</evidence>
<organism evidence="1 2">
    <name type="scientific">Hyphococcus luteus</name>
    <dbReference type="NCBI Taxonomy" id="2058213"/>
    <lineage>
        <taxon>Bacteria</taxon>
        <taxon>Pseudomonadati</taxon>
        <taxon>Pseudomonadota</taxon>
        <taxon>Alphaproteobacteria</taxon>
        <taxon>Parvularculales</taxon>
        <taxon>Parvularculaceae</taxon>
        <taxon>Hyphococcus</taxon>
    </lineage>
</organism>